<reference evidence="1 2" key="1">
    <citation type="journal article" date="2024" name="G3 (Bethesda)">
        <title>Genome assembly of Hibiscus sabdariffa L. provides insights into metabolisms of medicinal natural products.</title>
        <authorList>
            <person name="Kim T."/>
        </authorList>
    </citation>
    <scope>NUCLEOTIDE SEQUENCE [LARGE SCALE GENOMIC DNA]</scope>
    <source>
        <strain evidence="1">TK-2024</strain>
        <tissue evidence="1">Old leaves</tissue>
    </source>
</reference>
<dbReference type="EMBL" id="JBBPBN010000020">
    <property type="protein sequence ID" value="KAK9017561.1"/>
    <property type="molecule type" value="Genomic_DNA"/>
</dbReference>
<comment type="caution">
    <text evidence="1">The sequence shown here is derived from an EMBL/GenBank/DDBJ whole genome shotgun (WGS) entry which is preliminary data.</text>
</comment>
<name>A0ABR2RX37_9ROSI</name>
<evidence type="ECO:0000313" key="2">
    <source>
        <dbReference type="Proteomes" id="UP001396334"/>
    </source>
</evidence>
<protein>
    <submittedName>
        <fullName evidence="1">Uncharacterized protein</fullName>
    </submittedName>
</protein>
<sequence>MGEVEALQMVAEAEKTRLGCGSSPSGRVGEETWRREVEQRMGAPNSSKCSKNEDRLRPLMVEMPCTSRVERGLRPKGKGNRGLFVAASSACQ</sequence>
<gene>
    <name evidence="1" type="ORF">V6N11_080039</name>
</gene>
<organism evidence="1 2">
    <name type="scientific">Hibiscus sabdariffa</name>
    <name type="common">roselle</name>
    <dbReference type="NCBI Taxonomy" id="183260"/>
    <lineage>
        <taxon>Eukaryota</taxon>
        <taxon>Viridiplantae</taxon>
        <taxon>Streptophyta</taxon>
        <taxon>Embryophyta</taxon>
        <taxon>Tracheophyta</taxon>
        <taxon>Spermatophyta</taxon>
        <taxon>Magnoliopsida</taxon>
        <taxon>eudicotyledons</taxon>
        <taxon>Gunneridae</taxon>
        <taxon>Pentapetalae</taxon>
        <taxon>rosids</taxon>
        <taxon>malvids</taxon>
        <taxon>Malvales</taxon>
        <taxon>Malvaceae</taxon>
        <taxon>Malvoideae</taxon>
        <taxon>Hibiscus</taxon>
    </lineage>
</organism>
<accession>A0ABR2RX37</accession>
<keyword evidence="2" id="KW-1185">Reference proteome</keyword>
<dbReference type="Proteomes" id="UP001396334">
    <property type="component" value="Unassembled WGS sequence"/>
</dbReference>
<proteinExistence type="predicted"/>
<evidence type="ECO:0000313" key="1">
    <source>
        <dbReference type="EMBL" id="KAK9017561.1"/>
    </source>
</evidence>